<proteinExistence type="predicted"/>
<sequence length="211" mass="24838">MIFILIILIIVFFLNFICYWAFYFKSENIKNKSSKIYSIIMIISAGLIPIVNSSLFQPFININVSYFEEYWLWFILLGILFIAIGIKLHSLAIKAFNLRNNSPHQHQLLRKGIFEITRHPVYLSWWFIFLGITFVMDSIVALIFCPILIVFIEFLGFFEEKYILLPEYGKKYNSYKQKTPNRLISQPYNYLLIIIAILVCYVGFLKISGIA</sequence>
<dbReference type="PANTHER" id="PTHR43847">
    <property type="entry name" value="BLL3993 PROTEIN"/>
    <property type="match status" value="1"/>
</dbReference>
<keyword evidence="4 5" id="KW-0472">Membrane</keyword>
<dbReference type="Pfam" id="PF04191">
    <property type="entry name" value="PEMT"/>
    <property type="match status" value="1"/>
</dbReference>
<dbReference type="AlphaFoldDB" id="A0A0F9S8M5"/>
<keyword evidence="3 5" id="KW-1133">Transmembrane helix</keyword>
<dbReference type="InterPro" id="IPR007318">
    <property type="entry name" value="Phopholipid_MeTrfase"/>
</dbReference>
<dbReference type="InterPro" id="IPR052527">
    <property type="entry name" value="Metal_cation-efflux_comp"/>
</dbReference>
<feature type="transmembrane region" description="Helical" evidence="5">
    <location>
        <begin position="70"/>
        <end position="89"/>
    </location>
</feature>
<organism evidence="6">
    <name type="scientific">marine sediment metagenome</name>
    <dbReference type="NCBI Taxonomy" id="412755"/>
    <lineage>
        <taxon>unclassified sequences</taxon>
        <taxon>metagenomes</taxon>
        <taxon>ecological metagenomes</taxon>
    </lineage>
</organism>
<evidence type="ECO:0000256" key="1">
    <source>
        <dbReference type="ARBA" id="ARBA00004127"/>
    </source>
</evidence>
<evidence type="ECO:0000256" key="4">
    <source>
        <dbReference type="ARBA" id="ARBA00023136"/>
    </source>
</evidence>
<dbReference type="PANTHER" id="PTHR43847:SF1">
    <property type="entry name" value="BLL3993 PROTEIN"/>
    <property type="match status" value="1"/>
</dbReference>
<name>A0A0F9S8M5_9ZZZZ</name>
<feature type="transmembrane region" description="Helical" evidence="5">
    <location>
        <begin position="188"/>
        <end position="207"/>
    </location>
</feature>
<protein>
    <recommendedName>
        <fullName evidence="7">Steroid 5-alpha reductase C-terminal domain-containing protein</fullName>
    </recommendedName>
</protein>
<comment type="caution">
    <text evidence="6">The sequence shown here is derived from an EMBL/GenBank/DDBJ whole genome shotgun (WGS) entry which is preliminary data.</text>
</comment>
<accession>A0A0F9S8M5</accession>
<evidence type="ECO:0000256" key="5">
    <source>
        <dbReference type="SAM" id="Phobius"/>
    </source>
</evidence>
<evidence type="ECO:0000256" key="3">
    <source>
        <dbReference type="ARBA" id="ARBA00022989"/>
    </source>
</evidence>
<keyword evidence="2 5" id="KW-0812">Transmembrane</keyword>
<evidence type="ECO:0000256" key="2">
    <source>
        <dbReference type="ARBA" id="ARBA00022692"/>
    </source>
</evidence>
<feature type="transmembrane region" description="Helical" evidence="5">
    <location>
        <begin position="36"/>
        <end position="58"/>
    </location>
</feature>
<evidence type="ECO:0008006" key="7">
    <source>
        <dbReference type="Google" id="ProtNLM"/>
    </source>
</evidence>
<dbReference type="Gene3D" id="1.20.120.1630">
    <property type="match status" value="1"/>
</dbReference>
<comment type="subcellular location">
    <subcellularLocation>
        <location evidence="1">Endomembrane system</location>
        <topology evidence="1">Multi-pass membrane protein</topology>
    </subcellularLocation>
</comment>
<dbReference type="GO" id="GO:0012505">
    <property type="term" value="C:endomembrane system"/>
    <property type="evidence" value="ECO:0007669"/>
    <property type="project" value="UniProtKB-SubCell"/>
</dbReference>
<feature type="transmembrane region" description="Helical" evidence="5">
    <location>
        <begin position="125"/>
        <end position="158"/>
    </location>
</feature>
<gene>
    <name evidence="6" type="ORF">LCGC14_0804690</name>
</gene>
<dbReference type="EMBL" id="LAZR01002187">
    <property type="protein sequence ID" value="KKN33326.1"/>
    <property type="molecule type" value="Genomic_DNA"/>
</dbReference>
<evidence type="ECO:0000313" key="6">
    <source>
        <dbReference type="EMBL" id="KKN33326.1"/>
    </source>
</evidence>
<feature type="transmembrane region" description="Helical" evidence="5">
    <location>
        <begin position="6"/>
        <end position="24"/>
    </location>
</feature>
<reference evidence="6" key="1">
    <citation type="journal article" date="2015" name="Nature">
        <title>Complex archaea that bridge the gap between prokaryotes and eukaryotes.</title>
        <authorList>
            <person name="Spang A."/>
            <person name="Saw J.H."/>
            <person name="Jorgensen S.L."/>
            <person name="Zaremba-Niedzwiedzka K."/>
            <person name="Martijn J."/>
            <person name="Lind A.E."/>
            <person name="van Eijk R."/>
            <person name="Schleper C."/>
            <person name="Guy L."/>
            <person name="Ettema T.J."/>
        </authorList>
    </citation>
    <scope>NUCLEOTIDE SEQUENCE</scope>
</reference>